<protein>
    <submittedName>
        <fullName evidence="2">Pyridoxamine 5'-phosphate oxidase family protein</fullName>
    </submittedName>
</protein>
<gene>
    <name evidence="2" type="ORF">DVA86_20010</name>
</gene>
<evidence type="ECO:0000313" key="3">
    <source>
        <dbReference type="Proteomes" id="UP000254425"/>
    </source>
</evidence>
<dbReference type="AlphaFoldDB" id="A0A345XSH7"/>
<reference evidence="2 3" key="1">
    <citation type="submission" date="2018-07" db="EMBL/GenBank/DDBJ databases">
        <title>Draft genome of the type strain Streptomyces armeniacus ATCC 15676.</title>
        <authorList>
            <person name="Labana P."/>
            <person name="Gosse J.T."/>
            <person name="Boddy C.N."/>
        </authorList>
    </citation>
    <scope>NUCLEOTIDE SEQUENCE [LARGE SCALE GENOMIC DNA]</scope>
    <source>
        <strain evidence="2 3">ATCC 15676</strain>
    </source>
</reference>
<dbReference type="InterPro" id="IPR011576">
    <property type="entry name" value="Pyridox_Oxase_N"/>
</dbReference>
<keyword evidence="3" id="KW-1185">Reference proteome</keyword>
<organism evidence="2 3">
    <name type="scientific">Streptomyces armeniacus</name>
    <dbReference type="NCBI Taxonomy" id="83291"/>
    <lineage>
        <taxon>Bacteria</taxon>
        <taxon>Bacillati</taxon>
        <taxon>Actinomycetota</taxon>
        <taxon>Actinomycetes</taxon>
        <taxon>Kitasatosporales</taxon>
        <taxon>Streptomycetaceae</taxon>
        <taxon>Streptomyces</taxon>
    </lineage>
</organism>
<sequence length="161" mass="17687">MSREEILRNRARGVVDANKYMALGTADETGSPWVSPVYFTPDSYSDFYWVSSPEARHSLNIAGRPEVSIVIFDSSVPIGSAEAVYVTALAEEVPVRELERCAEVYGVRLPEARRIAPDELRAPADLRLYRASATDQSLLIRGGDPDFGRGVDSRLPVTLTG</sequence>
<proteinExistence type="predicted"/>
<evidence type="ECO:0000313" key="2">
    <source>
        <dbReference type="EMBL" id="AXK34593.1"/>
    </source>
</evidence>
<evidence type="ECO:0000259" key="1">
    <source>
        <dbReference type="Pfam" id="PF01243"/>
    </source>
</evidence>
<accession>A0A345XSH7</accession>
<dbReference type="Pfam" id="PF01243">
    <property type="entry name" value="PNPOx_N"/>
    <property type="match status" value="1"/>
</dbReference>
<dbReference type="SUPFAM" id="SSF50475">
    <property type="entry name" value="FMN-binding split barrel"/>
    <property type="match status" value="1"/>
</dbReference>
<dbReference type="InterPro" id="IPR012349">
    <property type="entry name" value="Split_barrel_FMN-bd"/>
</dbReference>
<dbReference type="KEGG" id="sarm:DVA86_20010"/>
<feature type="domain" description="Pyridoxamine 5'-phosphate oxidase N-terminal" evidence="1">
    <location>
        <begin position="11"/>
        <end position="98"/>
    </location>
</feature>
<dbReference type="Proteomes" id="UP000254425">
    <property type="component" value="Chromosome"/>
</dbReference>
<dbReference type="EMBL" id="CP031320">
    <property type="protein sequence ID" value="AXK34593.1"/>
    <property type="molecule type" value="Genomic_DNA"/>
</dbReference>
<dbReference type="Gene3D" id="2.30.110.10">
    <property type="entry name" value="Electron Transport, Fmn-binding Protein, Chain A"/>
    <property type="match status" value="1"/>
</dbReference>
<dbReference type="RefSeq" id="WP_208880112.1">
    <property type="nucleotide sequence ID" value="NZ_CP031320.1"/>
</dbReference>
<name>A0A345XSH7_9ACTN</name>